<proteinExistence type="predicted"/>
<dbReference type="OrthoDB" id="10552078at2759"/>
<keyword evidence="3" id="KW-1185">Reference proteome</keyword>
<comment type="caution">
    <text evidence="2">The sequence shown here is derived from an EMBL/GenBank/DDBJ whole genome shotgun (WGS) entry which is preliminary data.</text>
</comment>
<name>A0A6L2PFY2_COPFO</name>
<dbReference type="InParanoid" id="A0A6L2PFY2"/>
<feature type="region of interest" description="Disordered" evidence="1">
    <location>
        <begin position="1"/>
        <end position="74"/>
    </location>
</feature>
<dbReference type="Proteomes" id="UP000502823">
    <property type="component" value="Unassembled WGS sequence"/>
</dbReference>
<dbReference type="EMBL" id="BLKM01000149">
    <property type="protein sequence ID" value="GFG29505.1"/>
    <property type="molecule type" value="Genomic_DNA"/>
</dbReference>
<evidence type="ECO:0000256" key="1">
    <source>
        <dbReference type="SAM" id="MobiDB-lite"/>
    </source>
</evidence>
<evidence type="ECO:0000313" key="3">
    <source>
        <dbReference type="Proteomes" id="UP000502823"/>
    </source>
</evidence>
<gene>
    <name evidence="2" type="ORF">Cfor_05058</name>
</gene>
<organism evidence="2 3">
    <name type="scientific">Coptotermes formosanus</name>
    <name type="common">Formosan subterranean termite</name>
    <dbReference type="NCBI Taxonomy" id="36987"/>
    <lineage>
        <taxon>Eukaryota</taxon>
        <taxon>Metazoa</taxon>
        <taxon>Ecdysozoa</taxon>
        <taxon>Arthropoda</taxon>
        <taxon>Hexapoda</taxon>
        <taxon>Insecta</taxon>
        <taxon>Pterygota</taxon>
        <taxon>Neoptera</taxon>
        <taxon>Polyneoptera</taxon>
        <taxon>Dictyoptera</taxon>
        <taxon>Blattodea</taxon>
        <taxon>Blattoidea</taxon>
        <taxon>Termitoidae</taxon>
        <taxon>Rhinotermitidae</taxon>
        <taxon>Coptotermes</taxon>
    </lineage>
</organism>
<protein>
    <submittedName>
        <fullName evidence="2">Uncharacterized protein</fullName>
    </submittedName>
</protein>
<dbReference type="AlphaFoldDB" id="A0A6L2PFY2"/>
<accession>A0A6L2PFY2</accession>
<evidence type="ECO:0000313" key="2">
    <source>
        <dbReference type="EMBL" id="GFG29505.1"/>
    </source>
</evidence>
<sequence length="329" mass="34663">MAPSEETATATCSQQQKQDVAGAKIQQDSPKIQQDAPAKREEDVNRSPSASRTDQVIDGLQNATDCGDSMNHSSNPSCVDTVTDGHKSVTTDCAENVDSLVGSRNSTNACVNNCKPHVTGQKSGFSSCVGNTDSVIDRRKKVDTTSKEDIDDILDDSQNVANAEQVVDDPDNSVTTAGHFCRAGDSPKSVVVADKRNDDQILDGPKEVAADCVETTDQVVTSAKSVAATCLHSVINESVVNQHVDSVVCAKEDEVVGDPESVVCASIENTAEVTDKPENKADGPNAISRVENMACVVSVTKQQVTNVSIDDASHVSVASKVVDVETANE</sequence>
<reference evidence="3" key="1">
    <citation type="submission" date="2020-01" db="EMBL/GenBank/DDBJ databases">
        <title>Draft genome sequence of the Termite Coptotermes fromosanus.</title>
        <authorList>
            <person name="Itakura S."/>
            <person name="Yosikawa Y."/>
            <person name="Umezawa K."/>
        </authorList>
    </citation>
    <scope>NUCLEOTIDE SEQUENCE [LARGE SCALE GENOMIC DNA]</scope>
</reference>
<feature type="non-terminal residue" evidence="2">
    <location>
        <position position="329"/>
    </location>
</feature>
<feature type="compositionally biased region" description="Polar residues" evidence="1">
    <location>
        <begin position="1"/>
        <end position="18"/>
    </location>
</feature>